<evidence type="ECO:0000313" key="6">
    <source>
        <dbReference type="Proteomes" id="UP000569329"/>
    </source>
</evidence>
<dbReference type="RefSeq" id="WP_182542109.1">
    <property type="nucleotide sequence ID" value="NZ_JACGWZ010000001.1"/>
</dbReference>
<dbReference type="SUPFAM" id="SSF51905">
    <property type="entry name" value="FAD/NAD(P)-binding domain"/>
    <property type="match status" value="1"/>
</dbReference>
<dbReference type="GO" id="GO:0071949">
    <property type="term" value="F:FAD binding"/>
    <property type="evidence" value="ECO:0007669"/>
    <property type="project" value="InterPro"/>
</dbReference>
<reference evidence="5 6" key="1">
    <citation type="submission" date="2020-07" db="EMBL/GenBank/DDBJ databases">
        <title>Sequencing the genomes of 1000 actinobacteria strains.</title>
        <authorList>
            <person name="Klenk H.-P."/>
        </authorList>
    </citation>
    <scope>NUCLEOTIDE SEQUENCE [LARGE SCALE GENOMIC DNA]</scope>
    <source>
        <strain evidence="5 6">DSM 45975</strain>
    </source>
</reference>
<dbReference type="InterPro" id="IPR036188">
    <property type="entry name" value="FAD/NAD-bd_sf"/>
</dbReference>
<dbReference type="AlphaFoldDB" id="A0A839DU07"/>
<evidence type="ECO:0000256" key="3">
    <source>
        <dbReference type="ARBA" id="ARBA00022827"/>
    </source>
</evidence>
<dbReference type="Gene3D" id="3.30.9.10">
    <property type="entry name" value="D-Amino Acid Oxidase, subunit A, domain 2"/>
    <property type="match status" value="1"/>
</dbReference>
<gene>
    <name evidence="5" type="ORF">FHX42_000084</name>
</gene>
<dbReference type="GO" id="GO:0016709">
    <property type="term" value="F:oxidoreductase activity, acting on paired donors, with incorporation or reduction of molecular oxygen, NAD(P)H as one donor, and incorporation of one atom of oxygen"/>
    <property type="evidence" value="ECO:0007669"/>
    <property type="project" value="UniProtKB-ARBA"/>
</dbReference>
<evidence type="ECO:0000259" key="4">
    <source>
        <dbReference type="Pfam" id="PF01494"/>
    </source>
</evidence>
<dbReference type="PANTHER" id="PTHR43004">
    <property type="entry name" value="TRK SYSTEM POTASSIUM UPTAKE PROTEIN"/>
    <property type="match status" value="1"/>
</dbReference>
<dbReference type="Gene3D" id="3.50.50.60">
    <property type="entry name" value="FAD/NAD(P)-binding domain"/>
    <property type="match status" value="1"/>
</dbReference>
<dbReference type="PRINTS" id="PR00420">
    <property type="entry name" value="RNGMNOXGNASE"/>
</dbReference>
<name>A0A839DU07_9PSEU</name>
<evidence type="ECO:0000256" key="1">
    <source>
        <dbReference type="ARBA" id="ARBA00001974"/>
    </source>
</evidence>
<dbReference type="Pfam" id="PF21274">
    <property type="entry name" value="Rng_hyd_C"/>
    <property type="match status" value="1"/>
</dbReference>
<evidence type="ECO:0000256" key="2">
    <source>
        <dbReference type="ARBA" id="ARBA00022630"/>
    </source>
</evidence>
<comment type="cofactor">
    <cofactor evidence="1">
        <name>FAD</name>
        <dbReference type="ChEBI" id="CHEBI:57692"/>
    </cofactor>
</comment>
<proteinExistence type="predicted"/>
<dbReference type="PANTHER" id="PTHR43004:SF19">
    <property type="entry name" value="BINDING MONOOXYGENASE, PUTATIVE (JCVI)-RELATED"/>
    <property type="match status" value="1"/>
</dbReference>
<evidence type="ECO:0000313" key="5">
    <source>
        <dbReference type="EMBL" id="MBA8822755.1"/>
    </source>
</evidence>
<comment type="caution">
    <text evidence="5">The sequence shown here is derived from an EMBL/GenBank/DDBJ whole genome shotgun (WGS) entry which is preliminary data.</text>
</comment>
<dbReference type="EMBL" id="JACGWZ010000001">
    <property type="protein sequence ID" value="MBA8822755.1"/>
    <property type="molecule type" value="Genomic_DNA"/>
</dbReference>
<dbReference type="Gene3D" id="3.40.30.120">
    <property type="match status" value="1"/>
</dbReference>
<keyword evidence="3" id="KW-0274">FAD</keyword>
<protein>
    <submittedName>
        <fullName evidence="5">2-polyprenyl-6-methoxyphenol hydroxylase-like FAD-dependent oxidoreductase</fullName>
    </submittedName>
</protein>
<dbReference type="Pfam" id="PF01494">
    <property type="entry name" value="FAD_binding_3"/>
    <property type="match status" value="1"/>
</dbReference>
<dbReference type="InterPro" id="IPR002938">
    <property type="entry name" value="FAD-bd"/>
</dbReference>
<organism evidence="5 6">
    <name type="scientific">Halosaccharopolyspora lacisalsi</name>
    <dbReference type="NCBI Taxonomy" id="1000566"/>
    <lineage>
        <taxon>Bacteria</taxon>
        <taxon>Bacillati</taxon>
        <taxon>Actinomycetota</taxon>
        <taxon>Actinomycetes</taxon>
        <taxon>Pseudonocardiales</taxon>
        <taxon>Pseudonocardiaceae</taxon>
        <taxon>Halosaccharopolyspora</taxon>
    </lineage>
</organism>
<keyword evidence="6" id="KW-1185">Reference proteome</keyword>
<feature type="domain" description="FAD-binding" evidence="4">
    <location>
        <begin position="6"/>
        <end position="361"/>
    </location>
</feature>
<accession>A0A839DU07</accession>
<dbReference type="Proteomes" id="UP000569329">
    <property type="component" value="Unassembled WGS sequence"/>
</dbReference>
<sequence length="521" mass="55652">MSDEQTRVVIVGGSLVGLSTALFLRHHGVDVVLVERHPSTSIQPRTPGYNARTMESFRAVGIEDEVRAAGPWTLTGSGILWAESLSSPNWHWIEHPSMHAPTEGFSEVSPSEMAVLAQDELEPVLRARAESLGGDLRFATELLSFAPDDEGVTVEVADRRTDERRSVRADYLIAADGADSPVREALGIGRDGPGVLGHQVGIVVRTDLSEVLDGRSFAISMVANQHVSGMVRVVGDLMILNVEHDPDGGAVSEQFPEHRCAELARAAAGVPDLPVEVLDAQPWTTRAAVARRFVHGRVLLAGDAAHVMPPSGALGANTGIQDGWNLAWKLALVLDGRAGTDLLDTYGAERRPVAELTVDQALARGGAWFGDGEASTELIDDLTLMFGYRYDSAALLAESGAGAEVEDPRRPSWAPGTRVPHVWLDGDRDESTVDACASGFALLTGGDDSWPRASAELERRLGLPMTVRSVDPEAGASWGIEPSGAVLVRPDGFVAWRCASMPENPADALESVLDRILARTS</sequence>
<keyword evidence="2" id="KW-0285">Flavoprotein</keyword>
<dbReference type="InterPro" id="IPR050641">
    <property type="entry name" value="RIFMO-like"/>
</dbReference>